<proteinExistence type="predicted"/>
<reference evidence="5" key="1">
    <citation type="submission" date="2025-08" db="UniProtKB">
        <authorList>
            <consortium name="RefSeq"/>
        </authorList>
    </citation>
    <scope>IDENTIFICATION</scope>
    <source>
        <tissue evidence="5">Muscle</tissue>
    </source>
</reference>
<evidence type="ECO:0000313" key="5">
    <source>
        <dbReference type="RefSeq" id="XP_022250912.1"/>
    </source>
</evidence>
<name>A0ABM1T4V6_LIMPO</name>
<dbReference type="InterPro" id="IPR028222">
    <property type="entry name" value="AP5Z1"/>
</dbReference>
<dbReference type="Pfam" id="PF25154">
    <property type="entry name" value="TPR_AP5Z1_C"/>
    <property type="match status" value="1"/>
</dbReference>
<dbReference type="InterPro" id="IPR056857">
    <property type="entry name" value="TPR_AP5Z1_N"/>
</dbReference>
<dbReference type="InterPro" id="IPR056856">
    <property type="entry name" value="TPR_AP5Z1_C"/>
</dbReference>
<dbReference type="Proteomes" id="UP000694941">
    <property type="component" value="Unplaced"/>
</dbReference>
<feature type="domain" description="AP-5 complex subunit zeta-1 N-terminal TPR" evidence="2">
    <location>
        <begin position="69"/>
        <end position="248"/>
    </location>
</feature>
<dbReference type="RefSeq" id="XP_022250912.1">
    <property type="nucleotide sequence ID" value="XM_022395204.1"/>
</dbReference>
<evidence type="ECO:0000313" key="4">
    <source>
        <dbReference type="Proteomes" id="UP000694941"/>
    </source>
</evidence>
<evidence type="ECO:0000259" key="1">
    <source>
        <dbReference type="Pfam" id="PF14764"/>
    </source>
</evidence>
<accession>A0ABM1T4V6</accession>
<dbReference type="InterPro" id="IPR055450">
    <property type="entry name" value="AP5Z1_ARM"/>
</dbReference>
<evidence type="ECO:0000259" key="2">
    <source>
        <dbReference type="Pfam" id="PF25153"/>
    </source>
</evidence>
<evidence type="ECO:0000259" key="3">
    <source>
        <dbReference type="Pfam" id="PF25154"/>
    </source>
</evidence>
<sequence>MAAMASSKRSSVSSLSSEFIWKEINIPKQLNKQVLRTLLKTISDKDVKSSDFLEDVEPVISSLIVFLWSETTRPLERHLAITILQKLAPHPSISEVVSTATVNQLIEVLPVLIAQTEDLEDYKRWLDKLIGYINTKEVSLQDQRRIQTFLTCAISMHPKLFHIEDIKTILQQAPCWLKEAAIVSARKTASSLKKSALPSAVTELDGVPSSEFFTVLSYAHYNTIDQLLNIQTFSMLRTWLLSVCRDHQGAVIEKHSCPHLGEVLSVEISGSIKDYCIRIVDQSDRNPQDPENVDIQKACLVEAVSLLDILCQADSSLVLSVVPTIRRIYDRLYAQGTTLVNLGNVSVLCSVVQFFLHHSSAIIHKLDDVYVFLFRDLLPHICKDSFTACEMVFLIENNLSQLCYQTSILEKFFPNILKILAWSPSLFQCHFIQILPAFLSQQTCIEVFHTLLDLPCLTVALILNFLSDYKGEHIEAQIAKYSMTSKDIDLYADPSFQPMFQFFLRTTSGVGDTFNRIGDFHDALCRNTTHPQVLYCAEAVIPLLSCFFDTFLQFADTSLVASLLPVLIERTLILYPVEGYIEKVQRMMSENVIKLISLHPDVLVHLQEEIGEFYSHIKNFSYSSEFFISLVWTIGEYVSQTYSGLCKPEIITTYYEGLEYVPYELVGSHELSVSHFRLMNITVTTLAKLGTRCQDLLPRVILCLSKVRKQLLLSKEEEEKYHKIRGIVVERISELLAILQIPNAASVVLNPSKDLESGRWHQDVTSLPFALRTACLMLETYKDLKI</sequence>
<feature type="domain" description="AP-5 complex subunit zeta-1 ARM repeats" evidence="1">
    <location>
        <begin position="296"/>
        <end position="418"/>
    </location>
</feature>
<dbReference type="PANTHER" id="PTHR46488:SF1">
    <property type="entry name" value="AP-5 COMPLEX SUBUNIT ZETA-1"/>
    <property type="match status" value="1"/>
</dbReference>
<dbReference type="GeneID" id="106467083"/>
<dbReference type="PANTHER" id="PTHR46488">
    <property type="entry name" value="AP-5 COMPLEX SUBUNIT ZETA-1"/>
    <property type="match status" value="1"/>
</dbReference>
<gene>
    <name evidence="5" type="primary">LOC106467083</name>
</gene>
<organism evidence="4 5">
    <name type="scientific">Limulus polyphemus</name>
    <name type="common">Atlantic horseshoe crab</name>
    <dbReference type="NCBI Taxonomy" id="6850"/>
    <lineage>
        <taxon>Eukaryota</taxon>
        <taxon>Metazoa</taxon>
        <taxon>Ecdysozoa</taxon>
        <taxon>Arthropoda</taxon>
        <taxon>Chelicerata</taxon>
        <taxon>Merostomata</taxon>
        <taxon>Xiphosura</taxon>
        <taxon>Limulidae</taxon>
        <taxon>Limulus</taxon>
    </lineage>
</organism>
<keyword evidence="4" id="KW-1185">Reference proteome</keyword>
<protein>
    <submittedName>
        <fullName evidence="5">AP-5 complex subunit zeta-1-like isoform X1</fullName>
    </submittedName>
</protein>
<dbReference type="Pfam" id="PF25153">
    <property type="entry name" value="TPR_AP5Z1"/>
    <property type="match status" value="1"/>
</dbReference>
<feature type="domain" description="AP-5 complex subunit zeta-1 C-terminal TPR" evidence="3">
    <location>
        <begin position="431"/>
        <end position="774"/>
    </location>
</feature>
<dbReference type="Pfam" id="PF14764">
    <property type="entry name" value="SPG48"/>
    <property type="match status" value="1"/>
</dbReference>